<dbReference type="EMBL" id="AGEE01000005">
    <property type="protein sequence ID" value="EHO14749.1"/>
    <property type="molecule type" value="Genomic_DNA"/>
</dbReference>
<proteinExistence type="predicted"/>
<name>A0AAV3F711_9FLAO</name>
<sequence>MAEIKEGILGAVVGKVGTVVGVLWRGRNILRAKPLKSSKKATEAQLKQWDKMSLVSTFASKFKDFVNAHCPAVYNGEKWMTGKEQMISRLMKQGITMHEGEQYVQIDKVLLSIGTLAPAVIKKINRLKTGKLKVQWDNHLINPLTLDTDALTIMAYHEELDKFMTIPTIGQRKDRYAHFALPKEWQEGKVYLWSMWKAEDGSVHSTSCFHGILEAENGEQKTGNEGTGFEETGNEGTGNEGTGNEGTGNEGTESMETGNRETGNRGTSNKGTENEKNENRETGNRRTENERTLVPTADNIIESSPPSSLMEEESTTKKELPPGLIRQVRKKIIKEIKPREYSSSNNTHEGVIYGARSVLEALKAEER</sequence>
<gene>
    <name evidence="2" type="ORF">HMPREF9715_00634</name>
</gene>
<evidence type="ECO:0000313" key="2">
    <source>
        <dbReference type="EMBL" id="EHO14749.1"/>
    </source>
</evidence>
<dbReference type="AlphaFoldDB" id="A0AAV3F711"/>
<feature type="compositionally biased region" description="Basic and acidic residues" evidence="1">
    <location>
        <begin position="272"/>
        <end position="291"/>
    </location>
</feature>
<evidence type="ECO:0000313" key="3">
    <source>
        <dbReference type="Proteomes" id="UP000004834"/>
    </source>
</evidence>
<organism evidence="2 3">
    <name type="scientific">Myroides odoratimimus CIP 101113</name>
    <dbReference type="NCBI Taxonomy" id="883154"/>
    <lineage>
        <taxon>Bacteria</taxon>
        <taxon>Pseudomonadati</taxon>
        <taxon>Bacteroidota</taxon>
        <taxon>Flavobacteriia</taxon>
        <taxon>Flavobacteriales</taxon>
        <taxon>Flavobacteriaceae</taxon>
        <taxon>Myroides</taxon>
    </lineage>
</organism>
<comment type="caution">
    <text evidence="2">The sequence shown here is derived from an EMBL/GenBank/DDBJ whole genome shotgun (WGS) entry which is preliminary data.</text>
</comment>
<reference evidence="2 3" key="1">
    <citation type="submission" date="2011-11" db="EMBL/GenBank/DDBJ databases">
        <title>The Genome Sequence of Myroides odoratimimus CIP 101113.</title>
        <authorList>
            <person name="Earl A."/>
            <person name="Ward D."/>
            <person name="Feldgarden M."/>
            <person name="Gevers D."/>
            <person name="Huys G."/>
            <person name="Young S.K."/>
            <person name="Zeng Q."/>
            <person name="Gargeya S."/>
            <person name="Fitzgerald M."/>
            <person name="Haas B."/>
            <person name="Abouelleil A."/>
            <person name="Alvarado L."/>
            <person name="Arachchi H.M."/>
            <person name="Berlin A."/>
            <person name="Brown A."/>
            <person name="Chapman S.B."/>
            <person name="Chen Z."/>
            <person name="Dunbar C."/>
            <person name="Freedman E."/>
            <person name="Gearin G."/>
            <person name="Goldberg J."/>
            <person name="Griggs A."/>
            <person name="Gujja S."/>
            <person name="Heiman D."/>
            <person name="Howarth C."/>
            <person name="Larson L."/>
            <person name="Lui A."/>
            <person name="MacDonald P.J.P."/>
            <person name="Montmayeur A."/>
            <person name="Murphy C."/>
            <person name="Neiman D."/>
            <person name="Pearson M."/>
            <person name="Priest M."/>
            <person name="Roberts A."/>
            <person name="Saif S."/>
            <person name="Shea T."/>
            <person name="Shenoy N."/>
            <person name="Sisk P."/>
            <person name="Stolte C."/>
            <person name="Sykes S."/>
            <person name="Wortman J."/>
            <person name="Nusbaum C."/>
            <person name="Birren B."/>
        </authorList>
    </citation>
    <scope>NUCLEOTIDE SEQUENCE [LARGE SCALE GENOMIC DNA]</scope>
    <source>
        <strain evidence="2 3">CIP 101113</strain>
    </source>
</reference>
<dbReference type="Pfam" id="PF19781">
    <property type="entry name" value="DUF6266"/>
    <property type="match status" value="1"/>
</dbReference>
<protein>
    <submittedName>
        <fullName evidence="2">Uncharacterized protein</fullName>
    </submittedName>
</protein>
<evidence type="ECO:0000256" key="1">
    <source>
        <dbReference type="SAM" id="MobiDB-lite"/>
    </source>
</evidence>
<dbReference type="RefSeq" id="WP_006262795.1">
    <property type="nucleotide sequence ID" value="NZ_JH590837.1"/>
</dbReference>
<dbReference type="InterPro" id="IPR046233">
    <property type="entry name" value="DUF6266"/>
</dbReference>
<dbReference type="Proteomes" id="UP000004834">
    <property type="component" value="Unassembled WGS sequence"/>
</dbReference>
<feature type="compositionally biased region" description="Gly residues" evidence="1">
    <location>
        <begin position="235"/>
        <end position="249"/>
    </location>
</feature>
<feature type="region of interest" description="Disordered" evidence="1">
    <location>
        <begin position="215"/>
        <end position="323"/>
    </location>
</feature>
<accession>A0AAV3F711</accession>